<dbReference type="PANTHER" id="PTHR12697">
    <property type="entry name" value="PBS LYASE HEAT-LIKE PROTEIN"/>
    <property type="match status" value="1"/>
</dbReference>
<dbReference type="SMART" id="SM00567">
    <property type="entry name" value="EZ_HEAT"/>
    <property type="match status" value="3"/>
</dbReference>
<accession>A0A3B1E0B9</accession>
<dbReference type="Gene3D" id="1.25.10.10">
    <property type="entry name" value="Leucine-rich Repeat Variant"/>
    <property type="match status" value="1"/>
</dbReference>
<sequence length="173" mass="18718">MTDMQKKLNSGEAQILQWVQQLGTEETTQRYAARQSLVDSGEAAVPALINALGEPSDLLRWEAAKLLNEIQHTSAIPALIETLADKNSGIRWVAGDALIQLGESAVTPLLQAILIDTSRLRDGAYHVLHHHATRNDQFRETLSPVVEALKSLDASVAVPIVAEKALLKISGLG</sequence>
<dbReference type="InterPro" id="IPR016024">
    <property type="entry name" value="ARM-type_fold"/>
</dbReference>
<reference evidence="1" key="1">
    <citation type="submission" date="2018-06" db="EMBL/GenBank/DDBJ databases">
        <authorList>
            <person name="Zhirakovskaya E."/>
        </authorList>
    </citation>
    <scope>NUCLEOTIDE SEQUENCE</scope>
</reference>
<dbReference type="AlphaFoldDB" id="A0A3B1E0B9"/>
<protein>
    <submittedName>
        <fullName evidence="1">Uncharacterized protein</fullName>
    </submittedName>
</protein>
<dbReference type="EMBL" id="UOGL01000654">
    <property type="protein sequence ID" value="VAX42394.1"/>
    <property type="molecule type" value="Genomic_DNA"/>
</dbReference>
<organism evidence="1">
    <name type="scientific">hydrothermal vent metagenome</name>
    <dbReference type="NCBI Taxonomy" id="652676"/>
    <lineage>
        <taxon>unclassified sequences</taxon>
        <taxon>metagenomes</taxon>
        <taxon>ecological metagenomes</taxon>
    </lineage>
</organism>
<dbReference type="GO" id="GO:0016491">
    <property type="term" value="F:oxidoreductase activity"/>
    <property type="evidence" value="ECO:0007669"/>
    <property type="project" value="TreeGrafter"/>
</dbReference>
<dbReference type="SUPFAM" id="SSF48371">
    <property type="entry name" value="ARM repeat"/>
    <property type="match status" value="1"/>
</dbReference>
<name>A0A3B1E0B9_9ZZZZ</name>
<dbReference type="InterPro" id="IPR004155">
    <property type="entry name" value="PBS_lyase_HEAT"/>
</dbReference>
<gene>
    <name evidence="1" type="ORF">MNBD_PLANCTO02-2138</name>
</gene>
<proteinExistence type="predicted"/>
<dbReference type="InterPro" id="IPR011989">
    <property type="entry name" value="ARM-like"/>
</dbReference>
<dbReference type="PANTHER" id="PTHR12697:SF5">
    <property type="entry name" value="DEOXYHYPUSINE HYDROXYLASE"/>
    <property type="match status" value="1"/>
</dbReference>
<dbReference type="Pfam" id="PF13646">
    <property type="entry name" value="HEAT_2"/>
    <property type="match status" value="1"/>
</dbReference>
<evidence type="ECO:0000313" key="1">
    <source>
        <dbReference type="EMBL" id="VAX42394.1"/>
    </source>
</evidence>